<evidence type="ECO:0000256" key="3">
    <source>
        <dbReference type="ARBA" id="ARBA00022475"/>
    </source>
</evidence>
<evidence type="ECO:0000256" key="5">
    <source>
        <dbReference type="ARBA" id="ARBA00022970"/>
    </source>
</evidence>
<dbReference type="PROSITE" id="PS51222">
    <property type="entry name" value="DCD"/>
    <property type="match status" value="1"/>
</dbReference>
<dbReference type="NCBIfam" id="TIGR00913">
    <property type="entry name" value="2A0310"/>
    <property type="match status" value="1"/>
</dbReference>
<dbReference type="Gene3D" id="1.20.1740.10">
    <property type="entry name" value="Amino acid/polyamine transporter I"/>
    <property type="match status" value="1"/>
</dbReference>
<name>A0A9P8C079_9HELO</name>
<feature type="transmembrane region" description="Helical" evidence="8">
    <location>
        <begin position="55"/>
        <end position="74"/>
    </location>
</feature>
<feature type="transmembrane region" description="Helical" evidence="8">
    <location>
        <begin position="80"/>
        <end position="101"/>
    </location>
</feature>
<dbReference type="FunFam" id="1.20.1740.10:FF:000017">
    <property type="entry name" value="Amino acid permease"/>
    <property type="match status" value="1"/>
</dbReference>
<dbReference type="PIRSF" id="PIRSF006060">
    <property type="entry name" value="AA_transporter"/>
    <property type="match status" value="1"/>
</dbReference>
<feature type="transmembrane region" description="Helical" evidence="8">
    <location>
        <begin position="197"/>
        <end position="217"/>
    </location>
</feature>
<keyword evidence="11" id="KW-1185">Reference proteome</keyword>
<feature type="transmembrane region" description="Helical" evidence="8">
    <location>
        <begin position="280"/>
        <end position="302"/>
    </location>
</feature>
<dbReference type="PANTHER" id="PTHR43341">
    <property type="entry name" value="AMINO ACID PERMEASE"/>
    <property type="match status" value="1"/>
</dbReference>
<dbReference type="InterPro" id="IPR013989">
    <property type="entry name" value="Dev_and_cell_death_domain"/>
</dbReference>
<comment type="caution">
    <text evidence="10">The sequence shown here is derived from an EMBL/GenBank/DDBJ whole genome shotgun (WGS) entry which is preliminary data.</text>
</comment>
<feature type="transmembrane region" description="Helical" evidence="8">
    <location>
        <begin position="450"/>
        <end position="475"/>
    </location>
</feature>
<dbReference type="OrthoDB" id="3900342at2759"/>
<feature type="transmembrane region" description="Helical" evidence="8">
    <location>
        <begin position="334"/>
        <end position="355"/>
    </location>
</feature>
<dbReference type="Pfam" id="PF00324">
    <property type="entry name" value="AA_permease"/>
    <property type="match status" value="1"/>
</dbReference>
<protein>
    <submittedName>
        <fullName evidence="10">Amino-acid permease</fullName>
    </submittedName>
</protein>
<gene>
    <name evidence="10" type="ORF">BJ875DRAFT_526203</name>
</gene>
<keyword evidence="3" id="KW-1003">Cell membrane</keyword>
<dbReference type="PANTHER" id="PTHR43341:SF1">
    <property type="entry name" value="GENERAL AMINO-ACID PERMEASE GAP1"/>
    <property type="match status" value="1"/>
</dbReference>
<evidence type="ECO:0000256" key="4">
    <source>
        <dbReference type="ARBA" id="ARBA00022692"/>
    </source>
</evidence>
<evidence type="ECO:0000313" key="10">
    <source>
        <dbReference type="EMBL" id="KAG9228585.1"/>
    </source>
</evidence>
<keyword evidence="5" id="KW-0029">Amino-acid transport</keyword>
<sequence length="554" mass="60427">MSDSTPNYVGKEAIEVASKDTTYAPRTPDEESADAGVVHKTAPLSRELRGRHMQMIAIGGAIGAGLFVGSGSALSTGGPGSLLTSFWVLGYIIVGSMLLCTVQALGELAVLFPVNGAFFTYIVRFVDPSFGFAVGWDYAIGWLTVLPFELIAAGITIRFWREDLNIGIWITIFLFFLCVIQIWGVRGFGEVEFVLSIIKICGCVGFIIFGTVVACGGTGDQGYLGTKYWHDPGAFANGFKGFCSVFVVSAFSFGGTELVGLAAAEALNPRKSIPQATKQVFWRIAFFYVVSLFIVGLCVPYTNKNLLNSSGANSKYSPFVIAIRLAKVQVLPSIFNVIITISVISVANSCTFGSTRTMQALAERGMAPKLLAYVDSNGRPLWGILLQLAFGLLAFIGEAENQSEVFTWLLALSGLSFFFIWGSICLAHIRFRAAWKQQGHLKAELPYEAIFGVMGSWYGLILCILCMTATFYIALFPIGGSPDAEGFFTYYLAAPIIIALYIGWKVYTKNWTVWISASDMDITSGRRSLVLDPDDMPEPKTWKNAPMRVLRALF</sequence>
<evidence type="ECO:0000256" key="2">
    <source>
        <dbReference type="ARBA" id="ARBA00022448"/>
    </source>
</evidence>
<dbReference type="GO" id="GO:0005886">
    <property type="term" value="C:plasma membrane"/>
    <property type="evidence" value="ECO:0007669"/>
    <property type="project" value="UniProtKB-SubCell"/>
</dbReference>
<proteinExistence type="predicted"/>
<feature type="transmembrane region" description="Helical" evidence="8">
    <location>
        <begin position="408"/>
        <end position="429"/>
    </location>
</feature>
<dbReference type="Proteomes" id="UP000824998">
    <property type="component" value="Unassembled WGS sequence"/>
</dbReference>
<dbReference type="InterPro" id="IPR004841">
    <property type="entry name" value="AA-permease/SLC12A_dom"/>
</dbReference>
<evidence type="ECO:0000256" key="7">
    <source>
        <dbReference type="ARBA" id="ARBA00023136"/>
    </source>
</evidence>
<keyword evidence="6 8" id="KW-1133">Transmembrane helix</keyword>
<feature type="transmembrane region" description="Helical" evidence="8">
    <location>
        <begin position="138"/>
        <end position="159"/>
    </location>
</feature>
<feature type="transmembrane region" description="Helical" evidence="8">
    <location>
        <begin position="166"/>
        <end position="185"/>
    </location>
</feature>
<keyword evidence="2" id="KW-0813">Transport</keyword>
<evidence type="ECO:0000259" key="9">
    <source>
        <dbReference type="PROSITE" id="PS51222"/>
    </source>
</evidence>
<accession>A0A9P8C079</accession>
<comment type="subcellular location">
    <subcellularLocation>
        <location evidence="1">Cell membrane</location>
        <topology evidence="1">Multi-pass membrane protein</topology>
    </subcellularLocation>
</comment>
<dbReference type="GO" id="GO:0015171">
    <property type="term" value="F:amino acid transmembrane transporter activity"/>
    <property type="evidence" value="ECO:0007669"/>
    <property type="project" value="TreeGrafter"/>
</dbReference>
<evidence type="ECO:0000256" key="8">
    <source>
        <dbReference type="SAM" id="Phobius"/>
    </source>
</evidence>
<evidence type="ECO:0000256" key="6">
    <source>
        <dbReference type="ARBA" id="ARBA00022989"/>
    </source>
</evidence>
<dbReference type="EMBL" id="MU251902">
    <property type="protein sequence ID" value="KAG9228585.1"/>
    <property type="molecule type" value="Genomic_DNA"/>
</dbReference>
<organism evidence="10 11">
    <name type="scientific">Amylocarpus encephaloides</name>
    <dbReference type="NCBI Taxonomy" id="45428"/>
    <lineage>
        <taxon>Eukaryota</taxon>
        <taxon>Fungi</taxon>
        <taxon>Dikarya</taxon>
        <taxon>Ascomycota</taxon>
        <taxon>Pezizomycotina</taxon>
        <taxon>Leotiomycetes</taxon>
        <taxon>Helotiales</taxon>
        <taxon>Helotiales incertae sedis</taxon>
        <taxon>Amylocarpus</taxon>
    </lineage>
</organism>
<feature type="domain" description="DCD" evidence="9">
    <location>
        <begin position="206"/>
        <end position="337"/>
    </location>
</feature>
<evidence type="ECO:0000313" key="11">
    <source>
        <dbReference type="Proteomes" id="UP000824998"/>
    </source>
</evidence>
<keyword evidence="4 8" id="KW-0812">Transmembrane</keyword>
<dbReference type="AlphaFoldDB" id="A0A9P8C079"/>
<feature type="transmembrane region" description="Helical" evidence="8">
    <location>
        <begin position="108"/>
        <end position="126"/>
    </location>
</feature>
<reference evidence="10" key="1">
    <citation type="journal article" date="2021" name="IMA Fungus">
        <title>Genomic characterization of three marine fungi, including Emericellopsis atlantica sp. nov. with signatures of a generalist lifestyle and marine biomass degradation.</title>
        <authorList>
            <person name="Hagestad O.C."/>
            <person name="Hou L."/>
            <person name="Andersen J.H."/>
            <person name="Hansen E.H."/>
            <person name="Altermark B."/>
            <person name="Li C."/>
            <person name="Kuhnert E."/>
            <person name="Cox R.J."/>
            <person name="Crous P.W."/>
            <person name="Spatafora J.W."/>
            <person name="Lail K."/>
            <person name="Amirebrahimi M."/>
            <person name="Lipzen A."/>
            <person name="Pangilinan J."/>
            <person name="Andreopoulos W."/>
            <person name="Hayes R.D."/>
            <person name="Ng V."/>
            <person name="Grigoriev I.V."/>
            <person name="Jackson S.A."/>
            <person name="Sutton T.D.S."/>
            <person name="Dobson A.D.W."/>
            <person name="Rama T."/>
        </authorList>
    </citation>
    <scope>NUCLEOTIDE SEQUENCE</scope>
    <source>
        <strain evidence="10">TRa018bII</strain>
    </source>
</reference>
<keyword evidence="7 8" id="KW-0472">Membrane</keyword>
<feature type="transmembrane region" description="Helical" evidence="8">
    <location>
        <begin position="487"/>
        <end position="504"/>
    </location>
</feature>
<evidence type="ECO:0000256" key="1">
    <source>
        <dbReference type="ARBA" id="ARBA00004651"/>
    </source>
</evidence>
<dbReference type="InterPro" id="IPR050524">
    <property type="entry name" value="APC_YAT"/>
</dbReference>
<dbReference type="InterPro" id="IPR004762">
    <property type="entry name" value="Amino_acid_permease_fungi"/>
</dbReference>
<feature type="transmembrane region" description="Helical" evidence="8">
    <location>
        <begin position="376"/>
        <end position="396"/>
    </location>
</feature>